<dbReference type="RefSeq" id="WP_407340167.1">
    <property type="nucleotide sequence ID" value="NZ_CP136862.1"/>
</dbReference>
<organism evidence="1 2">
    <name type="scientific">Methylocapsa polymorpha</name>
    <dbReference type="NCBI Taxonomy" id="3080828"/>
    <lineage>
        <taxon>Bacteria</taxon>
        <taxon>Pseudomonadati</taxon>
        <taxon>Pseudomonadota</taxon>
        <taxon>Alphaproteobacteria</taxon>
        <taxon>Hyphomicrobiales</taxon>
        <taxon>Beijerinckiaceae</taxon>
        <taxon>Methylocapsa</taxon>
    </lineage>
</organism>
<dbReference type="EMBL" id="CP136862">
    <property type="protein sequence ID" value="WOJ90587.1"/>
    <property type="molecule type" value="Genomic_DNA"/>
</dbReference>
<proteinExistence type="predicted"/>
<dbReference type="Proteomes" id="UP001626536">
    <property type="component" value="Chromosome"/>
</dbReference>
<reference evidence="1 2" key="1">
    <citation type="submission" date="2023-10" db="EMBL/GenBank/DDBJ databases">
        <title>Novel methanotroph of the genus Methylocapsa from a subarctic wetland.</title>
        <authorList>
            <person name="Belova S.E."/>
            <person name="Oshkin I.Y."/>
            <person name="Miroshnikov K."/>
            <person name="Dedysh S.N."/>
        </authorList>
    </citation>
    <scope>NUCLEOTIDE SEQUENCE [LARGE SCALE GENOMIC DNA]</scope>
    <source>
        <strain evidence="1 2">RX1</strain>
    </source>
</reference>
<name>A0ABZ0HUW7_9HYPH</name>
<protein>
    <submittedName>
        <fullName evidence="1">Uncharacterized protein</fullName>
    </submittedName>
</protein>
<accession>A0ABZ0HUW7</accession>
<gene>
    <name evidence="1" type="ORF">RZS28_04650</name>
</gene>
<evidence type="ECO:0000313" key="1">
    <source>
        <dbReference type="EMBL" id="WOJ90587.1"/>
    </source>
</evidence>
<evidence type="ECO:0000313" key="2">
    <source>
        <dbReference type="Proteomes" id="UP001626536"/>
    </source>
</evidence>
<keyword evidence="2" id="KW-1185">Reference proteome</keyword>
<sequence>MIALLSDKPRWDISFPPAKIKLFRKWPSLRAGVGFAPNSSKAPAARSFHGFSFSFAAAPPDGRDRPGLVR</sequence>